<dbReference type="EMBL" id="PRKQ01000005">
    <property type="protein sequence ID" value="PPB08910.1"/>
    <property type="molecule type" value="Genomic_DNA"/>
</dbReference>
<organism evidence="1 2">
    <name type="scientific">Brevibacillus laterosporus</name>
    <name type="common">Bacillus laterosporus</name>
    <dbReference type="NCBI Taxonomy" id="1465"/>
    <lineage>
        <taxon>Bacteria</taxon>
        <taxon>Bacillati</taxon>
        <taxon>Bacillota</taxon>
        <taxon>Bacilli</taxon>
        <taxon>Bacillales</taxon>
        <taxon>Paenibacillaceae</taxon>
        <taxon>Brevibacillus</taxon>
    </lineage>
</organism>
<dbReference type="Proteomes" id="UP000239759">
    <property type="component" value="Unassembled WGS sequence"/>
</dbReference>
<reference evidence="1 2" key="1">
    <citation type="submission" date="2018-02" db="EMBL/GenBank/DDBJ databases">
        <title>Comparative analysis of genomes of three Brevibacillus laterosporus strains producers of potent antimicrobials isolated from silage.</title>
        <authorList>
            <person name="Kojic M."/>
            <person name="Miljkovic M."/>
            <person name="Studholme D."/>
            <person name="Filipic B."/>
        </authorList>
    </citation>
    <scope>NUCLEOTIDE SEQUENCE [LARGE SCALE GENOMIC DNA]</scope>
    <source>
        <strain evidence="1 2">BGSP11</strain>
    </source>
</reference>
<evidence type="ECO:0000313" key="2">
    <source>
        <dbReference type="Proteomes" id="UP000239759"/>
    </source>
</evidence>
<comment type="caution">
    <text evidence="1">The sequence shown here is derived from an EMBL/GenBank/DDBJ whole genome shotgun (WGS) entry which is preliminary data.</text>
</comment>
<evidence type="ECO:0000313" key="1">
    <source>
        <dbReference type="EMBL" id="PPB08910.1"/>
    </source>
</evidence>
<proteinExistence type="predicted"/>
<name>A0AAP8QF96_BRELA</name>
<dbReference type="RefSeq" id="WP_104031209.1">
    <property type="nucleotide sequence ID" value="NZ_PRKQ01000005.1"/>
</dbReference>
<dbReference type="AlphaFoldDB" id="A0AAP8QF96"/>
<protein>
    <submittedName>
        <fullName evidence="1">Uncharacterized protein</fullName>
    </submittedName>
</protein>
<sequence length="106" mass="12797">MNTNELISWAKDKKVEEKSIEGFWKAFESYRLECAEEIERYFGIYNKDELEIKLKRISLVVGDWPRCNYNHVVSYLPIIYMGKELGKYNMLFKLSDEIYDDYLVIY</sequence>
<accession>A0AAP8QF96</accession>
<gene>
    <name evidence="1" type="ORF">C4A77_06380</name>
</gene>